<dbReference type="InterPro" id="IPR025484">
    <property type="entry name" value="DUF4376"/>
</dbReference>
<organism evidence="2 3">
    <name type="scientific">Pseudomonas gessardii</name>
    <dbReference type="NCBI Taxonomy" id="78544"/>
    <lineage>
        <taxon>Bacteria</taxon>
        <taxon>Pseudomonadati</taxon>
        <taxon>Pseudomonadota</taxon>
        <taxon>Gammaproteobacteria</taxon>
        <taxon>Pseudomonadales</taxon>
        <taxon>Pseudomonadaceae</taxon>
        <taxon>Pseudomonas</taxon>
    </lineage>
</organism>
<keyword evidence="3" id="KW-1185">Reference proteome</keyword>
<dbReference type="RefSeq" id="WP_200660998.1">
    <property type="nucleotide sequence ID" value="NZ_WKED01000036.1"/>
</dbReference>
<proteinExistence type="predicted"/>
<evidence type="ECO:0000259" key="1">
    <source>
        <dbReference type="Pfam" id="PF14301"/>
    </source>
</evidence>
<dbReference type="EMBL" id="WKED01000036">
    <property type="protein sequence ID" value="MCF5108887.1"/>
    <property type="molecule type" value="Genomic_DNA"/>
</dbReference>
<dbReference type="Pfam" id="PF14301">
    <property type="entry name" value="DUF4376"/>
    <property type="match status" value="1"/>
</dbReference>
<reference evidence="2 3" key="1">
    <citation type="submission" date="2019-11" db="EMBL/GenBank/DDBJ databases">
        <title>Epiphytic Pseudomonas syringae from cherry orchards.</title>
        <authorList>
            <person name="Hulin M.T."/>
        </authorList>
    </citation>
    <scope>NUCLEOTIDE SEQUENCE [LARGE SCALE GENOMIC DNA]</scope>
    <source>
        <strain evidence="2 3">PA-6-5B</strain>
    </source>
</reference>
<evidence type="ECO:0000313" key="2">
    <source>
        <dbReference type="EMBL" id="MCF5108887.1"/>
    </source>
</evidence>
<feature type="domain" description="DUF4376" evidence="1">
    <location>
        <begin position="22"/>
        <end position="100"/>
    </location>
</feature>
<accession>A0ABS9F996</accession>
<name>A0ABS9F996_9PSED</name>
<sequence length="105" mass="11218">MRWWLSSGPLRSLRAGMTPKISGTVVGVMPIATDDRSKVLINGAALRANRSPDYVLRWKTSDGFVDLTADQGVAVADAVSEHVQACFDREDALLAAVADGSITTE</sequence>
<comment type="caution">
    <text evidence="2">The sequence shown here is derived from an EMBL/GenBank/DDBJ whole genome shotgun (WGS) entry which is preliminary data.</text>
</comment>
<gene>
    <name evidence="2" type="ORF">GIW56_18775</name>
</gene>
<protein>
    <submittedName>
        <fullName evidence="2">DUF4376 domain-containing protein</fullName>
    </submittedName>
</protein>
<dbReference type="Proteomes" id="UP000814003">
    <property type="component" value="Unassembled WGS sequence"/>
</dbReference>
<evidence type="ECO:0000313" key="3">
    <source>
        <dbReference type="Proteomes" id="UP000814003"/>
    </source>
</evidence>